<feature type="compositionally biased region" description="Low complexity" evidence="1">
    <location>
        <begin position="114"/>
        <end position="123"/>
    </location>
</feature>
<evidence type="ECO:0000313" key="3">
    <source>
        <dbReference type="RefSeq" id="XP_022292009.1"/>
    </source>
</evidence>
<feature type="region of interest" description="Disordered" evidence="1">
    <location>
        <begin position="1"/>
        <end position="38"/>
    </location>
</feature>
<keyword evidence="2" id="KW-1185">Reference proteome</keyword>
<organism evidence="2 3">
    <name type="scientific">Crassostrea virginica</name>
    <name type="common">Eastern oyster</name>
    <dbReference type="NCBI Taxonomy" id="6565"/>
    <lineage>
        <taxon>Eukaryota</taxon>
        <taxon>Metazoa</taxon>
        <taxon>Spiralia</taxon>
        <taxon>Lophotrochozoa</taxon>
        <taxon>Mollusca</taxon>
        <taxon>Bivalvia</taxon>
        <taxon>Autobranchia</taxon>
        <taxon>Pteriomorphia</taxon>
        <taxon>Ostreida</taxon>
        <taxon>Ostreoidea</taxon>
        <taxon>Ostreidae</taxon>
        <taxon>Crassostrea</taxon>
    </lineage>
</organism>
<feature type="region of interest" description="Disordered" evidence="1">
    <location>
        <begin position="105"/>
        <end position="134"/>
    </location>
</feature>
<accession>A0A8B8APD6</accession>
<dbReference type="AlphaFoldDB" id="A0A8B8APD6"/>
<dbReference type="GeneID" id="111103221"/>
<evidence type="ECO:0000256" key="1">
    <source>
        <dbReference type="SAM" id="MobiDB-lite"/>
    </source>
</evidence>
<dbReference type="KEGG" id="cvn:111103221"/>
<evidence type="ECO:0000313" key="2">
    <source>
        <dbReference type="Proteomes" id="UP000694844"/>
    </source>
</evidence>
<reference evidence="3" key="1">
    <citation type="submission" date="2025-08" db="UniProtKB">
        <authorList>
            <consortium name="RefSeq"/>
        </authorList>
    </citation>
    <scope>IDENTIFICATION</scope>
    <source>
        <tissue evidence="3">Whole sample</tissue>
    </source>
</reference>
<feature type="compositionally biased region" description="Polar residues" evidence="1">
    <location>
        <begin position="1"/>
        <end position="16"/>
    </location>
</feature>
<sequence>MDRNSLSKSSESNNTIDEPEFENVHSVAEHEAIELGGEAKAKSIVSKSTRMVKIDTCLLKPKANATKLTTEDIEERIKRFEWSEDERSDLCKRTCCSRRKTQVHDYRATKGEQSSPTTSTSTTKQHLSVLKKPS</sequence>
<name>A0A8B8APD6_CRAVI</name>
<dbReference type="Proteomes" id="UP000694844">
    <property type="component" value="Chromosome 7"/>
</dbReference>
<dbReference type="RefSeq" id="XP_022292009.1">
    <property type="nucleotide sequence ID" value="XM_022436301.1"/>
</dbReference>
<protein>
    <submittedName>
        <fullName evidence="3">Uncharacterized protein LOC111103221</fullName>
    </submittedName>
</protein>
<gene>
    <name evidence="3" type="primary">LOC111103221</name>
</gene>
<proteinExistence type="predicted"/>
<feature type="compositionally biased region" description="Basic and acidic residues" evidence="1">
    <location>
        <begin position="27"/>
        <end position="38"/>
    </location>
</feature>